<proteinExistence type="predicted"/>
<accession>A0AAI8YZR1</accession>
<dbReference type="PANTHER" id="PTHR42085:SF1">
    <property type="entry name" value="F-BOX DOMAIN-CONTAINING PROTEIN"/>
    <property type="match status" value="1"/>
</dbReference>
<reference evidence="1" key="1">
    <citation type="submission" date="2023-11" db="EMBL/GenBank/DDBJ databases">
        <authorList>
            <person name="Alioto T."/>
            <person name="Alioto T."/>
            <person name="Gomez Garrido J."/>
        </authorList>
    </citation>
    <scope>NUCLEOTIDE SEQUENCE</scope>
</reference>
<evidence type="ECO:0000313" key="2">
    <source>
        <dbReference type="Proteomes" id="UP001296104"/>
    </source>
</evidence>
<comment type="caution">
    <text evidence="1">The sequence shown here is derived from an EMBL/GenBank/DDBJ whole genome shotgun (WGS) entry which is preliminary data.</text>
</comment>
<name>A0AAI8YZR1_9PEZI</name>
<dbReference type="InterPro" id="IPR038883">
    <property type="entry name" value="AN11006-like"/>
</dbReference>
<dbReference type="PANTHER" id="PTHR42085">
    <property type="entry name" value="F-BOX DOMAIN-CONTAINING PROTEIN"/>
    <property type="match status" value="1"/>
</dbReference>
<dbReference type="Proteomes" id="UP001296104">
    <property type="component" value="Unassembled WGS sequence"/>
</dbReference>
<sequence>MSDEINTLSAEVHNFVAERLRTTFPYLKTAAVSAIVENITTDLSEGFKKNEAEMTAAKARTNFFSLSAELRNRIYEEVLNPQGKDAMEIMLNKSSASLRVLKFRYRDADGNDLEGCGDFPLSPHLPALLQSSQQVRAETLAMYYRNKHFVFVMNTPVPETAVAQWLDAIGQQQAAMVNSLTIRIMRTKDELGSMTKASLEAKGFTPEITISSFPLLDRITKTDVLKACALDQTQLRYLRVEYRRWHGRICRNMVELEDRRPIEWNRHRE</sequence>
<gene>
    <name evidence="1" type="ORF">LECACI_7A004951</name>
</gene>
<evidence type="ECO:0000313" key="1">
    <source>
        <dbReference type="EMBL" id="CAK4025101.1"/>
    </source>
</evidence>
<organism evidence="1 2">
    <name type="scientific">Lecanosticta acicola</name>
    <dbReference type="NCBI Taxonomy" id="111012"/>
    <lineage>
        <taxon>Eukaryota</taxon>
        <taxon>Fungi</taxon>
        <taxon>Dikarya</taxon>
        <taxon>Ascomycota</taxon>
        <taxon>Pezizomycotina</taxon>
        <taxon>Dothideomycetes</taxon>
        <taxon>Dothideomycetidae</taxon>
        <taxon>Mycosphaerellales</taxon>
        <taxon>Mycosphaerellaceae</taxon>
        <taxon>Lecanosticta</taxon>
    </lineage>
</organism>
<dbReference type="AlphaFoldDB" id="A0AAI8YZR1"/>
<dbReference type="EMBL" id="CAVMBE010000030">
    <property type="protein sequence ID" value="CAK4025101.1"/>
    <property type="molecule type" value="Genomic_DNA"/>
</dbReference>
<protein>
    <submittedName>
        <fullName evidence="1">Uncharacterized protein</fullName>
    </submittedName>
</protein>
<keyword evidence="2" id="KW-1185">Reference proteome</keyword>